<name>A0ABW4ZGY3_9SPHI</name>
<accession>A0ABW4ZGY3</accession>
<dbReference type="Proteomes" id="UP001597387">
    <property type="component" value="Unassembled WGS sequence"/>
</dbReference>
<reference evidence="3" key="1">
    <citation type="journal article" date="2019" name="Int. J. Syst. Evol. Microbiol.">
        <title>The Global Catalogue of Microorganisms (GCM) 10K type strain sequencing project: providing services to taxonomists for standard genome sequencing and annotation.</title>
        <authorList>
            <consortium name="The Broad Institute Genomics Platform"/>
            <consortium name="The Broad Institute Genome Sequencing Center for Infectious Disease"/>
            <person name="Wu L."/>
            <person name="Ma J."/>
        </authorList>
    </citation>
    <scope>NUCLEOTIDE SEQUENCE [LARGE SCALE GENOMIC DNA]</scope>
    <source>
        <strain evidence="3">KCTC 42217</strain>
    </source>
</reference>
<keyword evidence="3" id="KW-1185">Reference proteome</keyword>
<evidence type="ECO:0000259" key="1">
    <source>
        <dbReference type="PROSITE" id="PS51340"/>
    </source>
</evidence>
<dbReference type="Pfam" id="PF03473">
    <property type="entry name" value="MOSC"/>
    <property type="match status" value="1"/>
</dbReference>
<dbReference type="EMBL" id="JBHUHZ010000001">
    <property type="protein sequence ID" value="MFD2161102.1"/>
    <property type="molecule type" value="Genomic_DNA"/>
</dbReference>
<organism evidence="2 3">
    <name type="scientific">Paradesertivirga mongoliensis</name>
    <dbReference type="NCBI Taxonomy" id="2100740"/>
    <lineage>
        <taxon>Bacteria</taxon>
        <taxon>Pseudomonadati</taxon>
        <taxon>Bacteroidota</taxon>
        <taxon>Sphingobacteriia</taxon>
        <taxon>Sphingobacteriales</taxon>
        <taxon>Sphingobacteriaceae</taxon>
        <taxon>Paradesertivirga</taxon>
    </lineage>
</organism>
<evidence type="ECO:0000313" key="2">
    <source>
        <dbReference type="EMBL" id="MFD2161102.1"/>
    </source>
</evidence>
<dbReference type="SUPFAM" id="SSF141673">
    <property type="entry name" value="MOSC N-terminal domain-like"/>
    <property type="match status" value="1"/>
</dbReference>
<dbReference type="PROSITE" id="PS51340">
    <property type="entry name" value="MOSC"/>
    <property type="match status" value="1"/>
</dbReference>
<evidence type="ECO:0000313" key="3">
    <source>
        <dbReference type="Proteomes" id="UP001597387"/>
    </source>
</evidence>
<sequence>MKIQDIFIYPVKSLGGIRRSECKALQRGFEHDRRWMLVDHSGKFITQRVEHSLALLNTEMTGHIAHIYCKDEPKQKIALNFDPETGRNIAVTIWNDDVTAVHLSDEADEWFSDFLKRPCKLVFIPETGKRPVDPKYAERNEQVSFADAFPYLLISQASLDDLNRRLLQPVPMDRFRPNLVVSGTDAFAEDTWAEIKIGEVHFKVAKPCARCILTTVDQETGKRGKEPLQTLSSYRSTDNKVLFGQNLIALNEGIIRENDDIEIISYK</sequence>
<proteinExistence type="predicted"/>
<gene>
    <name evidence="2" type="ORF">ACFSJU_01795</name>
</gene>
<dbReference type="InterPro" id="IPR005302">
    <property type="entry name" value="MoCF_Sase_C"/>
</dbReference>
<comment type="caution">
    <text evidence="2">The sequence shown here is derived from an EMBL/GenBank/DDBJ whole genome shotgun (WGS) entry which is preliminary data.</text>
</comment>
<protein>
    <submittedName>
        <fullName evidence="2">MOSC domain-containing protein</fullName>
    </submittedName>
</protein>
<dbReference type="InterPro" id="IPR011037">
    <property type="entry name" value="Pyrv_Knase-like_insert_dom_sf"/>
</dbReference>
<dbReference type="RefSeq" id="WP_255900135.1">
    <property type="nucleotide sequence ID" value="NZ_JAFMZO010000001.1"/>
</dbReference>
<dbReference type="PANTHER" id="PTHR14237:SF19">
    <property type="entry name" value="MITOCHONDRIAL AMIDOXIME REDUCING COMPONENT 1"/>
    <property type="match status" value="1"/>
</dbReference>
<dbReference type="Pfam" id="PF03476">
    <property type="entry name" value="MOSC_N"/>
    <property type="match status" value="1"/>
</dbReference>
<dbReference type="PANTHER" id="PTHR14237">
    <property type="entry name" value="MOLYBDOPTERIN COFACTOR SULFURASE MOSC"/>
    <property type="match status" value="1"/>
</dbReference>
<dbReference type="SUPFAM" id="SSF50800">
    <property type="entry name" value="PK beta-barrel domain-like"/>
    <property type="match status" value="1"/>
</dbReference>
<feature type="domain" description="MOSC" evidence="1">
    <location>
        <begin position="116"/>
        <end position="264"/>
    </location>
</feature>
<dbReference type="InterPro" id="IPR005303">
    <property type="entry name" value="MOCOS_middle"/>
</dbReference>